<evidence type="ECO:0000256" key="1">
    <source>
        <dbReference type="SAM" id="MobiDB-lite"/>
    </source>
</evidence>
<sequence>MDVVPGIVVTFGRFRHASATSSFFSIVGGIKLLSRDCEFLHYRHTAATSNVKFKLSLSSPPNLKFDSGSDLNVFCRRKKLWCCSVLNNCHELSFPVQRITSRCTGALSIQPRLDKDSISQREPPEISLSAVQTGAFLRVRGRRLNCPDTDLGRFNSGNKHNRKPPLRLPRSVGRFMPETASWAAKPHVRGPRNLGESSISAPRRPSGSPAPGSGNRDPSALFIDVDRPQRLTGDRRATGDNKEVPRRHSSVVTSRHSDLHRQKISRKTRKISWGRFRLNLCTCAITSAGAENSPDGAHRSGSKDQIRQFVPASDGSGSRLDRSSGDRSGDRSRSRLIGERAPRAFSPFFVFSRLSPSRRPPPALDAAFPPAPSGEIAKDSPRAVRHRTCNSLSKPATWKQLFSVWLRECILSVSSGLGQWEGEAGRPTPRRANDERGAGTIVAIKIMETVDYENTNMTRGSRPGIFNFFNEINDSQTRDHYSPGYAPILTWTKFTLDKERHVWQLIELSHHRILRPFILRLINRPPPPPAAKIPHSAPASSLVVSQRHFYLIIKPVQRPPPAPASKRAIFVSTVPDNISRPLFVHYANK</sequence>
<organism evidence="2 3">
    <name type="scientific">Tenebrio molitor</name>
    <name type="common">Yellow mealworm beetle</name>
    <dbReference type="NCBI Taxonomy" id="7067"/>
    <lineage>
        <taxon>Eukaryota</taxon>
        <taxon>Metazoa</taxon>
        <taxon>Ecdysozoa</taxon>
        <taxon>Arthropoda</taxon>
        <taxon>Hexapoda</taxon>
        <taxon>Insecta</taxon>
        <taxon>Pterygota</taxon>
        <taxon>Neoptera</taxon>
        <taxon>Endopterygota</taxon>
        <taxon>Coleoptera</taxon>
        <taxon>Polyphaga</taxon>
        <taxon>Cucujiformia</taxon>
        <taxon>Tenebrionidae</taxon>
        <taxon>Tenebrio</taxon>
    </lineage>
</organism>
<feature type="compositionally biased region" description="Low complexity" evidence="1">
    <location>
        <begin position="197"/>
        <end position="214"/>
    </location>
</feature>
<evidence type="ECO:0000313" key="2">
    <source>
        <dbReference type="EMBL" id="KAH0810439.1"/>
    </source>
</evidence>
<evidence type="ECO:0000313" key="3">
    <source>
        <dbReference type="Proteomes" id="UP000719412"/>
    </source>
</evidence>
<protein>
    <submittedName>
        <fullName evidence="2">Uncharacterized protein</fullName>
    </submittedName>
</protein>
<gene>
    <name evidence="2" type="ORF">GEV33_012356</name>
</gene>
<accession>A0A8J6H978</accession>
<feature type="compositionally biased region" description="Basic and acidic residues" evidence="1">
    <location>
        <begin position="296"/>
        <end position="306"/>
    </location>
</feature>
<comment type="caution">
    <text evidence="2">The sequence shown here is derived from an EMBL/GenBank/DDBJ whole genome shotgun (WGS) entry which is preliminary data.</text>
</comment>
<feature type="compositionally biased region" description="Basic and acidic residues" evidence="1">
    <location>
        <begin position="224"/>
        <end position="246"/>
    </location>
</feature>
<keyword evidence="3" id="KW-1185">Reference proteome</keyword>
<feature type="region of interest" description="Disordered" evidence="1">
    <location>
        <begin position="288"/>
        <end position="337"/>
    </location>
</feature>
<proteinExistence type="predicted"/>
<reference evidence="2" key="2">
    <citation type="submission" date="2021-08" db="EMBL/GenBank/DDBJ databases">
        <authorList>
            <person name="Eriksson T."/>
        </authorList>
    </citation>
    <scope>NUCLEOTIDE SEQUENCE</scope>
    <source>
        <strain evidence="2">Stoneville</strain>
        <tissue evidence="2">Whole head</tissue>
    </source>
</reference>
<feature type="compositionally biased region" description="Basic and acidic residues" evidence="1">
    <location>
        <begin position="319"/>
        <end position="337"/>
    </location>
</feature>
<feature type="region of interest" description="Disordered" evidence="1">
    <location>
        <begin position="148"/>
        <end position="266"/>
    </location>
</feature>
<reference evidence="2" key="1">
    <citation type="journal article" date="2020" name="J Insects Food Feed">
        <title>The yellow mealworm (Tenebrio molitor) genome: a resource for the emerging insects as food and feed industry.</title>
        <authorList>
            <person name="Eriksson T."/>
            <person name="Andere A."/>
            <person name="Kelstrup H."/>
            <person name="Emery V."/>
            <person name="Picard C."/>
        </authorList>
    </citation>
    <scope>NUCLEOTIDE SEQUENCE</scope>
    <source>
        <strain evidence="2">Stoneville</strain>
        <tissue evidence="2">Whole head</tissue>
    </source>
</reference>
<name>A0A8J6H978_TENMO</name>
<dbReference type="EMBL" id="JABDTM020027484">
    <property type="protein sequence ID" value="KAH0810439.1"/>
    <property type="molecule type" value="Genomic_DNA"/>
</dbReference>
<dbReference type="Proteomes" id="UP000719412">
    <property type="component" value="Unassembled WGS sequence"/>
</dbReference>
<dbReference type="AlphaFoldDB" id="A0A8J6H978"/>